<reference evidence="4 5" key="1">
    <citation type="submission" date="2019-02" db="EMBL/GenBank/DDBJ databases">
        <title>Deep-cultivation of Planctomycetes and their phenomic and genomic characterization uncovers novel biology.</title>
        <authorList>
            <person name="Wiegand S."/>
            <person name="Jogler M."/>
            <person name="Boedeker C."/>
            <person name="Pinto D."/>
            <person name="Vollmers J."/>
            <person name="Rivas-Marin E."/>
            <person name="Kohn T."/>
            <person name="Peeters S.H."/>
            <person name="Heuer A."/>
            <person name="Rast P."/>
            <person name="Oberbeckmann S."/>
            <person name="Bunk B."/>
            <person name="Jeske O."/>
            <person name="Meyerdierks A."/>
            <person name="Storesund J.E."/>
            <person name="Kallscheuer N."/>
            <person name="Luecker S."/>
            <person name="Lage O.M."/>
            <person name="Pohl T."/>
            <person name="Merkel B.J."/>
            <person name="Hornburger P."/>
            <person name="Mueller R.-W."/>
            <person name="Bruemmer F."/>
            <person name="Labrenz M."/>
            <person name="Spormann A.M."/>
            <person name="Op Den Camp H."/>
            <person name="Overmann J."/>
            <person name="Amann R."/>
            <person name="Jetten M.S.M."/>
            <person name="Mascher T."/>
            <person name="Medema M.H."/>
            <person name="Devos D.P."/>
            <person name="Kaster A.-K."/>
            <person name="Ovreas L."/>
            <person name="Rohde M."/>
            <person name="Galperin M.Y."/>
            <person name="Jogler C."/>
        </authorList>
    </citation>
    <scope>NUCLEOTIDE SEQUENCE [LARGE SCALE GENOMIC DNA]</scope>
    <source>
        <strain evidence="4 5">Pla108</strain>
    </source>
</reference>
<evidence type="ECO:0000259" key="3">
    <source>
        <dbReference type="Pfam" id="PF07587"/>
    </source>
</evidence>
<dbReference type="Pfam" id="PF07583">
    <property type="entry name" value="PSCyt2"/>
    <property type="match status" value="1"/>
</dbReference>
<keyword evidence="1" id="KW-0732">Signal</keyword>
<feature type="chain" id="PRO_5022839412" description="Bacterial Ig-like domain (Group 2)" evidence="1">
    <location>
        <begin position="24"/>
        <end position="818"/>
    </location>
</feature>
<sequence precursor="true">MKPLAYPCLLALSLSLCSAVGSADEASPTEFVDLTVYPPQVTLNHADDFQRVVAVATQADGVTIDVTDLASWRVGVEHGDAEAVRLEDGLLSAESDGVARVAVEFAGLHAEADVHAEGIAKERPISFRHDVIPVLTRAGCNSGGCHGSSRGKDGFRLSLFGFDPAGDHHRLTREQVNRRLNLALPEESLLLTKAVASVTHTGGKRFDDQSEYYAKLADWIAAGAPNDLDGAPTVTAVALYPPRAAIGAGGQSQRFIAVADYSDGTSRDVTSLAIFQSSNESSAAIDQTGKVTSDRRGETFVTARFDTHTVGSQVLVLPTDEPFEPRPEAPVNYVDEFVNAKLRTLRIHPSELCADNEFLRRATIDIAGRLPTPEEAAAFAADDSAAKRETRIDALLKDPGFAQVWGLKWAELLLVRTLPNRVEYKPMFLYSRWLTEQIDSGRPLDEMVRDLLAASGSSFDTPQVNFYQIEPDPKKIAENVAQTFCGIRLQCAQCHNHPFDRWTMDDYYAFTAFFAQIQRKAGEDYREVFLFNRGSGEAKHPVDNRNMKPKYLGGAEADVKGRDRREALAEWVTAPENPYFAPSVANRVWAHFFGVGVVEPVDDLRVSNPPSNPALFKALGERLVEYDYDLRRLVRDVTLSNAYQRSCEPNTSNQGDLHNFARAHARRLPAETLLDCLSQVTGAPEKLPNLPLGARATQIADGNAGNYFLTTFGRSKRETVCACEAKSDPTLSQALHLLNGATVAGKIDSGKQIERWLDDGKTPAEVVDAIYSTALSRPANEQERADLLAMIGDAERPVEQLRDVFWAVLNSREFAFNH</sequence>
<name>A0A5C6AFI0_9BACT</name>
<evidence type="ECO:0000313" key="5">
    <source>
        <dbReference type="Proteomes" id="UP000317421"/>
    </source>
</evidence>
<dbReference type="EMBL" id="SJPR01000002">
    <property type="protein sequence ID" value="TWT98186.1"/>
    <property type="molecule type" value="Genomic_DNA"/>
</dbReference>
<evidence type="ECO:0000313" key="4">
    <source>
        <dbReference type="EMBL" id="TWT98186.1"/>
    </source>
</evidence>
<dbReference type="InterPro" id="IPR011444">
    <property type="entry name" value="DUF1549"/>
</dbReference>
<feature type="signal peptide" evidence="1">
    <location>
        <begin position="1"/>
        <end position="23"/>
    </location>
</feature>
<protein>
    <recommendedName>
        <fullName evidence="6">Bacterial Ig-like domain (Group 2)</fullName>
    </recommendedName>
</protein>
<accession>A0A5C6AFI0</accession>
<keyword evidence="5" id="KW-1185">Reference proteome</keyword>
<evidence type="ECO:0000259" key="2">
    <source>
        <dbReference type="Pfam" id="PF07583"/>
    </source>
</evidence>
<dbReference type="Proteomes" id="UP000317421">
    <property type="component" value="Unassembled WGS sequence"/>
</dbReference>
<feature type="domain" description="DUF1549" evidence="2">
    <location>
        <begin position="334"/>
        <end position="518"/>
    </location>
</feature>
<dbReference type="SUPFAM" id="SSF49373">
    <property type="entry name" value="Invasin/intimin cell-adhesion fragments"/>
    <property type="match status" value="1"/>
</dbReference>
<dbReference type="PANTHER" id="PTHR35889:SF3">
    <property type="entry name" value="F-BOX DOMAIN-CONTAINING PROTEIN"/>
    <property type="match status" value="1"/>
</dbReference>
<gene>
    <name evidence="4" type="ORF">Pla108_23430</name>
</gene>
<organism evidence="4 5">
    <name type="scientific">Botrimarina colliarenosi</name>
    <dbReference type="NCBI Taxonomy" id="2528001"/>
    <lineage>
        <taxon>Bacteria</taxon>
        <taxon>Pseudomonadati</taxon>
        <taxon>Planctomycetota</taxon>
        <taxon>Planctomycetia</taxon>
        <taxon>Pirellulales</taxon>
        <taxon>Lacipirellulaceae</taxon>
        <taxon>Botrimarina</taxon>
    </lineage>
</organism>
<proteinExistence type="predicted"/>
<evidence type="ECO:0008006" key="6">
    <source>
        <dbReference type="Google" id="ProtNLM"/>
    </source>
</evidence>
<evidence type="ECO:0000256" key="1">
    <source>
        <dbReference type="SAM" id="SignalP"/>
    </source>
</evidence>
<dbReference type="AlphaFoldDB" id="A0A5C6AFI0"/>
<dbReference type="Gene3D" id="2.60.40.1080">
    <property type="match status" value="2"/>
</dbReference>
<dbReference type="InterPro" id="IPR022655">
    <property type="entry name" value="DUF1553"/>
</dbReference>
<comment type="caution">
    <text evidence="4">The sequence shown here is derived from an EMBL/GenBank/DDBJ whole genome shotgun (WGS) entry which is preliminary data.</text>
</comment>
<feature type="domain" description="DUF1553" evidence="3">
    <location>
        <begin position="564"/>
        <end position="790"/>
    </location>
</feature>
<dbReference type="InterPro" id="IPR008964">
    <property type="entry name" value="Invasin/intimin_cell_adhesion"/>
</dbReference>
<dbReference type="PANTHER" id="PTHR35889">
    <property type="entry name" value="CYCLOINULO-OLIGOSACCHARIDE FRUCTANOTRANSFERASE-RELATED"/>
    <property type="match status" value="1"/>
</dbReference>
<dbReference type="Pfam" id="PF07587">
    <property type="entry name" value="PSD1"/>
    <property type="match status" value="1"/>
</dbReference>
<dbReference type="RefSeq" id="WP_231934435.1">
    <property type="nucleotide sequence ID" value="NZ_SJPR01000002.1"/>
</dbReference>